<dbReference type="AlphaFoldDB" id="A0A345IEN0"/>
<dbReference type="PROSITE" id="PS00107">
    <property type="entry name" value="PROTEIN_KINASE_ATP"/>
    <property type="match status" value="1"/>
</dbReference>
<evidence type="ECO:0000259" key="6">
    <source>
        <dbReference type="PROSITE" id="PS50011"/>
    </source>
</evidence>
<evidence type="ECO:0000256" key="5">
    <source>
        <dbReference type="PROSITE-ProRule" id="PRU10141"/>
    </source>
</evidence>
<proteinExistence type="predicted"/>
<evidence type="ECO:0000256" key="1">
    <source>
        <dbReference type="ARBA" id="ARBA00022679"/>
    </source>
</evidence>
<dbReference type="InterPro" id="IPR017441">
    <property type="entry name" value="Protein_kinase_ATP_BS"/>
</dbReference>
<evidence type="ECO:0000256" key="3">
    <source>
        <dbReference type="ARBA" id="ARBA00022777"/>
    </source>
</evidence>
<keyword evidence="3 7" id="KW-0418">Kinase</keyword>
<dbReference type="CDD" id="cd14014">
    <property type="entry name" value="STKc_PknB_like"/>
    <property type="match status" value="1"/>
</dbReference>
<dbReference type="SUPFAM" id="SSF56112">
    <property type="entry name" value="Protein kinase-like (PK-like)"/>
    <property type="match status" value="1"/>
</dbReference>
<dbReference type="Proteomes" id="UP000253744">
    <property type="component" value="Chromosome"/>
</dbReference>
<dbReference type="GO" id="GO:0004674">
    <property type="term" value="F:protein serine/threonine kinase activity"/>
    <property type="evidence" value="ECO:0007669"/>
    <property type="project" value="UniProtKB-KW"/>
</dbReference>
<keyword evidence="2 5" id="KW-0547">Nucleotide-binding</keyword>
<dbReference type="KEGG" id="dwu:DVJ83_02125"/>
<dbReference type="PANTHER" id="PTHR43289">
    <property type="entry name" value="MITOGEN-ACTIVATED PROTEIN KINASE KINASE KINASE 20-RELATED"/>
    <property type="match status" value="1"/>
</dbReference>
<dbReference type="InterPro" id="IPR008271">
    <property type="entry name" value="Ser/Thr_kinase_AS"/>
</dbReference>
<dbReference type="STRING" id="1288484.GCA_000348665_00669"/>
<dbReference type="GO" id="GO:0005524">
    <property type="term" value="F:ATP binding"/>
    <property type="evidence" value="ECO:0007669"/>
    <property type="project" value="UniProtKB-UniRule"/>
</dbReference>
<evidence type="ECO:0000256" key="2">
    <source>
        <dbReference type="ARBA" id="ARBA00022741"/>
    </source>
</evidence>
<evidence type="ECO:0000313" key="8">
    <source>
        <dbReference type="Proteomes" id="UP000253744"/>
    </source>
</evidence>
<name>A0A345IEN0_9DEIO</name>
<dbReference type="InterPro" id="IPR000719">
    <property type="entry name" value="Prot_kinase_dom"/>
</dbReference>
<protein>
    <submittedName>
        <fullName evidence="7">Serine/threonine protein kinase</fullName>
    </submittedName>
</protein>
<keyword evidence="1" id="KW-0808">Transferase</keyword>
<reference evidence="7 8" key="1">
    <citation type="submission" date="2018-07" db="EMBL/GenBank/DDBJ databases">
        <title>Complete Genome and Methylome Analysis of Deinococcus wulumuqiensis NEB 479.</title>
        <authorList>
            <person name="Fomenkov A."/>
            <person name="Luyten Y."/>
            <person name="Vincze T."/>
            <person name="Anton B.P."/>
            <person name="Clark T."/>
            <person name="Roberts R.J."/>
            <person name="Morgan R.D."/>
        </authorList>
    </citation>
    <scope>NUCLEOTIDE SEQUENCE [LARGE SCALE GENOMIC DNA]</scope>
    <source>
        <strain evidence="7 8">NEB 479</strain>
    </source>
</reference>
<gene>
    <name evidence="7" type="ORF">DVJ83_02125</name>
</gene>
<dbReference type="EMBL" id="CP031158">
    <property type="protein sequence ID" value="AXG98152.1"/>
    <property type="molecule type" value="Genomic_DNA"/>
</dbReference>
<dbReference type="PROSITE" id="PS50011">
    <property type="entry name" value="PROTEIN_KINASE_DOM"/>
    <property type="match status" value="1"/>
</dbReference>
<organism evidence="7 8">
    <name type="scientific">Deinococcus wulumuqiensis</name>
    <dbReference type="NCBI Taxonomy" id="980427"/>
    <lineage>
        <taxon>Bacteria</taxon>
        <taxon>Thermotogati</taxon>
        <taxon>Deinococcota</taxon>
        <taxon>Deinococci</taxon>
        <taxon>Deinococcales</taxon>
        <taxon>Deinococcaceae</taxon>
        <taxon>Deinococcus</taxon>
    </lineage>
</organism>
<feature type="binding site" evidence="5">
    <location>
        <position position="40"/>
    </location>
    <ligand>
        <name>ATP</name>
        <dbReference type="ChEBI" id="CHEBI:30616"/>
    </ligand>
</feature>
<dbReference type="InterPro" id="IPR011009">
    <property type="entry name" value="Kinase-like_dom_sf"/>
</dbReference>
<dbReference type="RefSeq" id="WP_114671216.1">
    <property type="nucleotide sequence ID" value="NZ_CP031158.1"/>
</dbReference>
<dbReference type="Pfam" id="PF00069">
    <property type="entry name" value="Pkinase"/>
    <property type="match status" value="1"/>
</dbReference>
<evidence type="ECO:0000256" key="4">
    <source>
        <dbReference type="ARBA" id="ARBA00022840"/>
    </source>
</evidence>
<keyword evidence="4 5" id="KW-0067">ATP-binding</keyword>
<accession>A0A345IEN0</accession>
<dbReference type="Gene3D" id="1.10.510.10">
    <property type="entry name" value="Transferase(Phosphotransferase) domain 1"/>
    <property type="match status" value="1"/>
</dbReference>
<dbReference type="PANTHER" id="PTHR43289:SF6">
    <property type="entry name" value="SERINE_THREONINE-PROTEIN KINASE NEKL-3"/>
    <property type="match status" value="1"/>
</dbReference>
<sequence>MTVAGQLLDNGTRLVRVLGRGSHSVVYLAVTGRGQVRAVKVFPPDLAAFAQREYEHGVGLLHPRLAPVLARGQIGGQPMLLVAYARGQVLFERYRRRPALERDRRAYLLTLTHVLEALAYLHGRGILHRDVKPDNVMVEEDGSAKLVDYDLSGPVGEATGAGLRIGTPAFQSPEAGRGEAQGPESDLYSVGILLYWGLHGQLPQPGEPAPSCTDPLVRLRERLLAPDRSARPSDAAQVWREVLHLAEGTLS</sequence>
<dbReference type="PROSITE" id="PS00108">
    <property type="entry name" value="PROTEIN_KINASE_ST"/>
    <property type="match status" value="1"/>
</dbReference>
<evidence type="ECO:0000313" key="7">
    <source>
        <dbReference type="EMBL" id="AXG98152.1"/>
    </source>
</evidence>
<feature type="domain" description="Protein kinase" evidence="6">
    <location>
        <begin position="12"/>
        <end position="251"/>
    </location>
</feature>
<keyword evidence="7" id="KW-0723">Serine/threonine-protein kinase</keyword>
<dbReference type="SMART" id="SM00220">
    <property type="entry name" value="S_TKc"/>
    <property type="match status" value="1"/>
</dbReference>